<evidence type="ECO:0000313" key="2">
    <source>
        <dbReference type="Proteomes" id="UP000050520"/>
    </source>
</evidence>
<sequence length="74" mass="8740">MKFWMVLTRKITYKDSIFKIIKKVWADSRFTLRNMSLIASMATLDLHPLFDNTVSQCTRHFEPIKATINARSMM</sequence>
<comment type="caution">
    <text evidence="1">The sequence shown here is derived from an EMBL/GenBank/DDBJ whole genome shotgun (WGS) entry which is preliminary data.</text>
</comment>
<organism evidence="1 2">
    <name type="scientific">Citrobacter freundii</name>
    <dbReference type="NCBI Taxonomy" id="546"/>
    <lineage>
        <taxon>Bacteria</taxon>
        <taxon>Pseudomonadati</taxon>
        <taxon>Pseudomonadota</taxon>
        <taxon>Gammaproteobacteria</taxon>
        <taxon>Enterobacterales</taxon>
        <taxon>Enterobacteriaceae</taxon>
        <taxon>Citrobacter</taxon>
        <taxon>Citrobacter freundii complex</taxon>
    </lineage>
</organism>
<dbReference type="AlphaFoldDB" id="A0AA40NGB1"/>
<reference evidence="1 2" key="2">
    <citation type="journal article" date="2017" name="PLoS ONE">
        <title>Genomic and phenotypic characterisation of fluoroquinolone resistance mechanisms in Enterobacteriaceae in Durban, South Africa.</title>
        <authorList>
            <person name="Osei Sekyere J."/>
            <person name="Amoako D.G."/>
        </authorList>
    </citation>
    <scope>NUCLEOTIDE SEQUENCE [LARGE SCALE GENOMIC DNA]</scope>
    <source>
        <strain evidence="1 2">ST62:944112508</strain>
    </source>
</reference>
<proteinExistence type="predicted"/>
<dbReference type="EMBL" id="LJEB01000131">
    <property type="protein sequence ID" value="KPR49849.1"/>
    <property type="molecule type" value="Genomic_DNA"/>
</dbReference>
<reference evidence="2" key="1">
    <citation type="submission" date="2015-09" db="EMBL/GenBank/DDBJ databases">
        <title>Prevalence of NDMs in South Africa.</title>
        <authorList>
            <person name="Osei Sekyere J."/>
            <person name="Govinden U."/>
            <person name="Essack S."/>
            <person name="Haldorsen B."/>
            <person name="Samuelsen O."/>
            <person name="Aasnaes B."/>
            <person name="Sundsfjord A."/>
        </authorList>
    </citation>
    <scope>NUCLEOTIDE SEQUENCE [LARGE SCALE GENOMIC DNA]</scope>
    <source>
        <strain evidence="2">ST62:944112508</strain>
    </source>
</reference>
<evidence type="ECO:0000313" key="1">
    <source>
        <dbReference type="EMBL" id="KPR49849.1"/>
    </source>
</evidence>
<gene>
    <name evidence="1" type="ORF">AN672_23720</name>
</gene>
<dbReference type="Proteomes" id="UP000050520">
    <property type="component" value="Unassembled WGS sequence"/>
</dbReference>
<accession>A0AA40NGB1</accession>
<protein>
    <submittedName>
        <fullName evidence="1">Uncharacterized protein</fullName>
    </submittedName>
</protein>
<name>A0AA40NGB1_CITFR</name>